<evidence type="ECO:0000313" key="5">
    <source>
        <dbReference type="EMBL" id="KAL0638356.1"/>
    </source>
</evidence>
<name>A0ABR3GQZ3_9PEZI</name>
<evidence type="ECO:0000256" key="1">
    <source>
        <dbReference type="ARBA" id="ARBA00022737"/>
    </source>
</evidence>
<feature type="repeat" description="ANK" evidence="3">
    <location>
        <begin position="235"/>
        <end position="267"/>
    </location>
</feature>
<dbReference type="SUPFAM" id="SSF48403">
    <property type="entry name" value="Ankyrin repeat"/>
    <property type="match status" value="1"/>
</dbReference>
<dbReference type="InterPro" id="IPR036770">
    <property type="entry name" value="Ankyrin_rpt-contain_sf"/>
</dbReference>
<feature type="domain" description="F-box" evidence="4">
    <location>
        <begin position="1"/>
        <end position="55"/>
    </location>
</feature>
<gene>
    <name evidence="5" type="ORF">Q9L58_002662</name>
</gene>
<proteinExistence type="predicted"/>
<dbReference type="SMART" id="SM00248">
    <property type="entry name" value="ANK"/>
    <property type="match status" value="5"/>
</dbReference>
<evidence type="ECO:0000313" key="6">
    <source>
        <dbReference type="Proteomes" id="UP001447188"/>
    </source>
</evidence>
<feature type="repeat" description="ANK" evidence="3">
    <location>
        <begin position="136"/>
        <end position="168"/>
    </location>
</feature>
<dbReference type="PROSITE" id="PS50088">
    <property type="entry name" value="ANK_REPEAT"/>
    <property type="match status" value="4"/>
</dbReference>
<keyword evidence="6" id="KW-1185">Reference proteome</keyword>
<evidence type="ECO:0000259" key="4">
    <source>
        <dbReference type="PROSITE" id="PS50181"/>
    </source>
</evidence>
<keyword evidence="2 3" id="KW-0040">ANK repeat</keyword>
<sequence length="321" mass="35014">MSLLIFPNELLLQVASYLDRPAIYSLLLTSRRLFSLLNPLHLAFACDSTRLFTTAVFISATSSPSNLSFLLNLHPFSTSPDTSSLRNSDECDITIHTLSRPPTLLFHRHPREFASAIAIPSIIAAAPAIVVASRKFGHTPLHFAASAGDTQSVLMLLRHGHNIDIKNHDKDSALLSALQNEHDHTARILVEDGANIHASARNGHMTFHLTAAWGRHEIVKLMLAKGARLESRDRDGHTVLHDAAQMGEAELVKLLLEKGADINAQVVDTHGQVMDRSWGDTPLHLAARRRHAGVVRLLLDAGADVTIRGRDGTTLSGLLLG</sequence>
<dbReference type="Pfam" id="PF12796">
    <property type="entry name" value="Ank_2"/>
    <property type="match status" value="2"/>
</dbReference>
<evidence type="ECO:0000256" key="2">
    <source>
        <dbReference type="ARBA" id="ARBA00023043"/>
    </source>
</evidence>
<dbReference type="PANTHER" id="PTHR24166:SF48">
    <property type="entry name" value="PROTEIN VAPYRIN"/>
    <property type="match status" value="1"/>
</dbReference>
<dbReference type="PANTHER" id="PTHR24166">
    <property type="entry name" value="ROLLING PEBBLES, ISOFORM B"/>
    <property type="match status" value="1"/>
</dbReference>
<dbReference type="PROSITE" id="PS50297">
    <property type="entry name" value="ANK_REP_REGION"/>
    <property type="match status" value="4"/>
</dbReference>
<reference evidence="5 6" key="1">
    <citation type="submission" date="2024-02" db="EMBL/GenBank/DDBJ databases">
        <title>Discinaceae phylogenomics.</title>
        <authorList>
            <person name="Dirks A.C."/>
            <person name="James T.Y."/>
        </authorList>
    </citation>
    <scope>NUCLEOTIDE SEQUENCE [LARGE SCALE GENOMIC DNA]</scope>
    <source>
        <strain evidence="5 6">ACD0624</strain>
    </source>
</reference>
<comment type="caution">
    <text evidence="5">The sequence shown here is derived from an EMBL/GenBank/DDBJ whole genome shotgun (WGS) entry which is preliminary data.</text>
</comment>
<dbReference type="InterPro" id="IPR001810">
    <property type="entry name" value="F-box_dom"/>
</dbReference>
<dbReference type="PROSITE" id="PS50181">
    <property type="entry name" value="FBOX"/>
    <property type="match status" value="1"/>
</dbReference>
<dbReference type="InterPro" id="IPR002110">
    <property type="entry name" value="Ankyrin_rpt"/>
</dbReference>
<protein>
    <recommendedName>
        <fullName evidence="4">F-box domain-containing protein</fullName>
    </recommendedName>
</protein>
<dbReference type="PRINTS" id="PR01415">
    <property type="entry name" value="ANKYRIN"/>
</dbReference>
<evidence type="ECO:0000256" key="3">
    <source>
        <dbReference type="PROSITE-ProRule" id="PRU00023"/>
    </source>
</evidence>
<feature type="repeat" description="ANK" evidence="3">
    <location>
        <begin position="202"/>
        <end position="234"/>
    </location>
</feature>
<dbReference type="Pfam" id="PF00023">
    <property type="entry name" value="Ank"/>
    <property type="match status" value="1"/>
</dbReference>
<dbReference type="CDD" id="cd09917">
    <property type="entry name" value="F-box_SF"/>
    <property type="match status" value="1"/>
</dbReference>
<dbReference type="Proteomes" id="UP001447188">
    <property type="component" value="Unassembled WGS sequence"/>
</dbReference>
<accession>A0ABR3GQZ3</accession>
<dbReference type="EMBL" id="JBBBZM010000023">
    <property type="protein sequence ID" value="KAL0638356.1"/>
    <property type="molecule type" value="Genomic_DNA"/>
</dbReference>
<feature type="repeat" description="ANK" evidence="3">
    <location>
        <begin position="278"/>
        <end position="310"/>
    </location>
</feature>
<keyword evidence="1" id="KW-0677">Repeat</keyword>
<dbReference type="InterPro" id="IPR050889">
    <property type="entry name" value="Dendritic_Spine_Reg/Scaffold"/>
</dbReference>
<organism evidence="5 6">
    <name type="scientific">Discina gigas</name>
    <dbReference type="NCBI Taxonomy" id="1032678"/>
    <lineage>
        <taxon>Eukaryota</taxon>
        <taxon>Fungi</taxon>
        <taxon>Dikarya</taxon>
        <taxon>Ascomycota</taxon>
        <taxon>Pezizomycotina</taxon>
        <taxon>Pezizomycetes</taxon>
        <taxon>Pezizales</taxon>
        <taxon>Discinaceae</taxon>
        <taxon>Discina</taxon>
    </lineage>
</organism>
<dbReference type="Gene3D" id="1.25.40.20">
    <property type="entry name" value="Ankyrin repeat-containing domain"/>
    <property type="match status" value="2"/>
</dbReference>